<feature type="transmembrane region" description="Helical" evidence="1">
    <location>
        <begin position="342"/>
        <end position="362"/>
    </location>
</feature>
<evidence type="ECO:0000259" key="2">
    <source>
        <dbReference type="Pfam" id="PF01757"/>
    </source>
</evidence>
<keyword evidence="4" id="KW-0012">Acyltransferase</keyword>
<dbReference type="Pfam" id="PF19040">
    <property type="entry name" value="SGNH"/>
    <property type="match status" value="1"/>
</dbReference>
<name>A0A4P6X0M0_HYDPS</name>
<feature type="transmembrane region" description="Helical" evidence="1">
    <location>
        <begin position="34"/>
        <end position="58"/>
    </location>
</feature>
<keyword evidence="1" id="KW-0472">Membrane</keyword>
<keyword evidence="4" id="KW-0808">Transferase</keyword>
<dbReference type="PANTHER" id="PTHR23028">
    <property type="entry name" value="ACETYLTRANSFERASE"/>
    <property type="match status" value="1"/>
</dbReference>
<feature type="transmembrane region" description="Helical" evidence="1">
    <location>
        <begin position="313"/>
        <end position="330"/>
    </location>
</feature>
<dbReference type="Proteomes" id="UP000293912">
    <property type="component" value="Chromosome"/>
</dbReference>
<reference evidence="4 5" key="1">
    <citation type="submission" date="2019-03" db="EMBL/GenBank/DDBJ databases">
        <authorList>
            <person name="Sebastian G."/>
            <person name="Baumann P."/>
            <person name="Ruckert C."/>
            <person name="Kalinowski J."/>
            <person name="Nebel B."/>
            <person name="Takors R."/>
            <person name="Blombach B."/>
        </authorList>
    </citation>
    <scope>NUCLEOTIDE SEQUENCE [LARGE SCALE GENOMIC DNA]</scope>
    <source>
        <strain evidence="4 5">DSM 1084</strain>
    </source>
</reference>
<evidence type="ECO:0000259" key="3">
    <source>
        <dbReference type="Pfam" id="PF19040"/>
    </source>
</evidence>
<feature type="transmembrane region" description="Helical" evidence="1">
    <location>
        <begin position="245"/>
        <end position="268"/>
    </location>
</feature>
<protein>
    <submittedName>
        <fullName evidence="4">O-acetyltransferase OatA</fullName>
        <ecNumber evidence="4">2.3.1.-</ecNumber>
    </submittedName>
</protein>
<feature type="transmembrane region" description="Helical" evidence="1">
    <location>
        <begin position="79"/>
        <end position="98"/>
    </location>
</feature>
<organism evidence="4 5">
    <name type="scientific">Hydrogenophaga pseudoflava</name>
    <name type="common">Pseudomonas carboxydoflava</name>
    <dbReference type="NCBI Taxonomy" id="47421"/>
    <lineage>
        <taxon>Bacteria</taxon>
        <taxon>Pseudomonadati</taxon>
        <taxon>Pseudomonadota</taxon>
        <taxon>Betaproteobacteria</taxon>
        <taxon>Burkholderiales</taxon>
        <taxon>Comamonadaceae</taxon>
        <taxon>Hydrogenophaga</taxon>
    </lineage>
</organism>
<feature type="domain" description="SGNH" evidence="3">
    <location>
        <begin position="410"/>
        <end position="624"/>
    </location>
</feature>
<feature type="transmembrane region" description="Helical" evidence="1">
    <location>
        <begin position="277"/>
        <end position="293"/>
    </location>
</feature>
<dbReference type="RefSeq" id="WP_165961740.1">
    <property type="nucleotide sequence ID" value="NZ_CP037867.1"/>
</dbReference>
<dbReference type="AlphaFoldDB" id="A0A4P6X0M0"/>
<evidence type="ECO:0000313" key="5">
    <source>
        <dbReference type="Proteomes" id="UP000293912"/>
    </source>
</evidence>
<feature type="transmembrane region" description="Helical" evidence="1">
    <location>
        <begin position="190"/>
        <end position="209"/>
    </location>
</feature>
<keyword evidence="1" id="KW-0812">Transmembrane</keyword>
<accession>A0A4P6X0M0</accession>
<sequence>MSAEARIAPLRPDLDGLKAVAVVSVVLHQAFPDVLAGGFAGLGVFFVVSGYLICSSVLSELQSPRFSLGDFCARRIRHLVPALLLVLAAVLVAGWFLLAPTDYRQLGQQVVTGSTFVPNLTAEAGSFAAGSASKPLLHLWPLSMWVPFCLLWPLAMWALHRWHMNAMRWTFAALLLYVLLHLAHDQTAAGFDRSAALLLALLVGALLATWQKEVPGGRTNALAWIGAALLTLALMNIAPETTSVAGWWALLPTLGTALLIAAGASAWLNRVVLSSKPLVEIGLISYPLYLWHWPLQSFAHLKSTGDPGWEQPLSWMALAFVLAWTTHRFIEKPIRIGRMNGTVVITALCVGLCLVAVAGFAIHRNNGFEQRIPELVRHLMSTGGRSAVVDGWRDKDCMLDYRLPPSHYKPFCIEQKRPLVFLWGDSHAGSLYPGFKALKESGRHEFGLAERTAAICPSVLGIEPRPLCRSINDANIQAIRDTKPDIVILYSWWHNKRYDLRNLEATVEQIQQAGVPRIILLGAVPYWRKHLPQILLEEWKKGPVQALPPLRLDDVFLDPEVRRATEIMRERAQRMGIEFISGMDFFCNAQGCLTRLSEDATQPLSYDYGHLSTGAAAFYIERLAPLMFNKTR</sequence>
<dbReference type="GO" id="GO:0016747">
    <property type="term" value="F:acyltransferase activity, transferring groups other than amino-acyl groups"/>
    <property type="evidence" value="ECO:0007669"/>
    <property type="project" value="InterPro"/>
</dbReference>
<evidence type="ECO:0000313" key="4">
    <source>
        <dbReference type="EMBL" id="QBM29580.1"/>
    </source>
</evidence>
<dbReference type="KEGG" id="hpse:HPF_17930"/>
<proteinExistence type="predicted"/>
<dbReference type="InterPro" id="IPR002656">
    <property type="entry name" value="Acyl_transf_3_dom"/>
</dbReference>
<dbReference type="InterPro" id="IPR050879">
    <property type="entry name" value="Acyltransferase_3"/>
</dbReference>
<dbReference type="GO" id="GO:0009103">
    <property type="term" value="P:lipopolysaccharide biosynthetic process"/>
    <property type="evidence" value="ECO:0007669"/>
    <property type="project" value="TreeGrafter"/>
</dbReference>
<dbReference type="SUPFAM" id="SSF52266">
    <property type="entry name" value="SGNH hydrolase"/>
    <property type="match status" value="1"/>
</dbReference>
<feature type="transmembrane region" description="Helical" evidence="1">
    <location>
        <begin position="221"/>
        <end position="239"/>
    </location>
</feature>
<dbReference type="EC" id="2.3.1.-" evidence="4"/>
<keyword evidence="5" id="KW-1185">Reference proteome</keyword>
<keyword evidence="1" id="KW-1133">Transmembrane helix</keyword>
<dbReference type="GO" id="GO:0016020">
    <property type="term" value="C:membrane"/>
    <property type="evidence" value="ECO:0007669"/>
    <property type="project" value="TreeGrafter"/>
</dbReference>
<dbReference type="PANTHER" id="PTHR23028:SF53">
    <property type="entry name" value="ACYL_TRANSF_3 DOMAIN-CONTAINING PROTEIN"/>
    <property type="match status" value="1"/>
</dbReference>
<evidence type="ECO:0000256" key="1">
    <source>
        <dbReference type="SAM" id="Phobius"/>
    </source>
</evidence>
<feature type="transmembrane region" description="Helical" evidence="1">
    <location>
        <begin position="166"/>
        <end position="184"/>
    </location>
</feature>
<dbReference type="EMBL" id="CP037867">
    <property type="protein sequence ID" value="QBM29580.1"/>
    <property type="molecule type" value="Genomic_DNA"/>
</dbReference>
<gene>
    <name evidence="4" type="primary">oatA2</name>
    <name evidence="4" type="ORF">HPF_17930</name>
</gene>
<feature type="transmembrane region" description="Helical" evidence="1">
    <location>
        <begin position="139"/>
        <end position="159"/>
    </location>
</feature>
<dbReference type="Pfam" id="PF01757">
    <property type="entry name" value="Acyl_transf_3"/>
    <property type="match status" value="1"/>
</dbReference>
<dbReference type="InterPro" id="IPR043968">
    <property type="entry name" value="SGNH"/>
</dbReference>
<feature type="domain" description="Acyltransferase 3" evidence="2">
    <location>
        <begin position="13"/>
        <end position="322"/>
    </location>
</feature>